<evidence type="ECO:0000313" key="2">
    <source>
        <dbReference type="EMBL" id="MFC5000852.1"/>
    </source>
</evidence>
<dbReference type="Proteomes" id="UP001595912">
    <property type="component" value="Unassembled WGS sequence"/>
</dbReference>
<keyword evidence="1" id="KW-0732">Signal</keyword>
<gene>
    <name evidence="2" type="ORF">ACFPIJ_23810</name>
</gene>
<name>A0ABV9VWS4_9ACTN</name>
<evidence type="ECO:0000256" key="1">
    <source>
        <dbReference type="SAM" id="SignalP"/>
    </source>
</evidence>
<protein>
    <submittedName>
        <fullName evidence="2">Uncharacterized protein</fullName>
    </submittedName>
</protein>
<dbReference type="EMBL" id="JBHSIU010000028">
    <property type="protein sequence ID" value="MFC5000852.1"/>
    <property type="molecule type" value="Genomic_DNA"/>
</dbReference>
<dbReference type="InterPro" id="IPR013783">
    <property type="entry name" value="Ig-like_fold"/>
</dbReference>
<keyword evidence="3" id="KW-1185">Reference proteome</keyword>
<comment type="caution">
    <text evidence="2">The sequence shown here is derived from an EMBL/GenBank/DDBJ whole genome shotgun (WGS) entry which is preliminary data.</text>
</comment>
<proteinExistence type="predicted"/>
<evidence type="ECO:0000313" key="3">
    <source>
        <dbReference type="Proteomes" id="UP001595912"/>
    </source>
</evidence>
<feature type="chain" id="PRO_5046202853" evidence="1">
    <location>
        <begin position="19"/>
        <end position="694"/>
    </location>
</feature>
<dbReference type="Gene3D" id="2.60.40.10">
    <property type="entry name" value="Immunoglobulins"/>
    <property type="match status" value="1"/>
</dbReference>
<dbReference type="RefSeq" id="WP_380117384.1">
    <property type="nucleotide sequence ID" value="NZ_JBHSIU010000028.1"/>
</dbReference>
<accession>A0ABV9VWS4</accession>
<feature type="signal peptide" evidence="1">
    <location>
        <begin position="1"/>
        <end position="18"/>
    </location>
</feature>
<organism evidence="2 3">
    <name type="scientific">Dactylosporangium cerinum</name>
    <dbReference type="NCBI Taxonomy" id="1434730"/>
    <lineage>
        <taxon>Bacteria</taxon>
        <taxon>Bacillati</taxon>
        <taxon>Actinomycetota</taxon>
        <taxon>Actinomycetes</taxon>
        <taxon>Micromonosporales</taxon>
        <taxon>Micromonosporaceae</taxon>
        <taxon>Dactylosporangium</taxon>
    </lineage>
</organism>
<reference evidence="3" key="1">
    <citation type="journal article" date="2019" name="Int. J. Syst. Evol. Microbiol.">
        <title>The Global Catalogue of Microorganisms (GCM) 10K type strain sequencing project: providing services to taxonomists for standard genome sequencing and annotation.</title>
        <authorList>
            <consortium name="The Broad Institute Genomics Platform"/>
            <consortium name="The Broad Institute Genome Sequencing Center for Infectious Disease"/>
            <person name="Wu L."/>
            <person name="Ma J."/>
        </authorList>
    </citation>
    <scope>NUCLEOTIDE SEQUENCE [LARGE SCALE GENOMIC DNA]</scope>
    <source>
        <strain evidence="3">CGMCC 4.7152</strain>
    </source>
</reference>
<sequence>MLAALALGATALPAQAIADPVAPYNAFTINGYHSLAVDPGSPGAFFWLGPPQVYQGAEVVVFHADSTRFTSYAAIISLPGQKIAPGTYPTSPYGDTPGTYGLRINFWGEECGGDQGTITVRSVTHDDEGTITSLAASYHTSGCNSRGMGSWGEIRYKSTIGYVDAAQDLVQMPGTGTGVGFGQRGMTQTVTFTGIGSDPLTFGAVSFEGVGAGSFGTEANTCTGRTLTYKQTCSVTIYSKPTLLGDQPALFKIADNGFMGFHGVAVNEYGRKTSFGNYYPNDPTRILDTRLGMGAPKGALGAQKTLSLQIPTINRATESGISAVVLNMTVTNPTSASYLTVYPSGTTRPTVSNLNFTAGWTGANSVTVPVGANGKIDIYNAGGSVDVIADMLGVYQGRDTPGIIDPGGQYQPHQTTRVVDTRDKGWGGPLPGKWSLSALVDYGKTINPHVRALAINITAVTPTSSGHLTTWNGGGPPPLASTLNYTPNSVVPNFAVVPIMYCERTPSCAGIPEISVYNGSSGTTHVVIDVLGFFDDAQMGPGFRFQPLTPTRIADTRSNLGGAGTLGPASTATLIAPAPAAVDETGALVANITGVNNGNGGTYLTAWAAGTARPTASNLNLEPREVRPNAAFVLLGPGNKYNVYNAGSNVDVIVDVAGRFDYFPYPLSPGVTASSAPAAIKPPVARPSYQYSQQ</sequence>